<protein>
    <recommendedName>
        <fullName evidence="10">Porin</fullName>
    </recommendedName>
</protein>
<keyword evidence="2 10" id="KW-0813">Transport</keyword>
<keyword evidence="7 10" id="KW-0626">Porin</keyword>
<proteinExistence type="inferred from homology"/>
<dbReference type="EMBL" id="JAUSVV010000003">
    <property type="protein sequence ID" value="MDQ0442364.1"/>
    <property type="molecule type" value="Genomic_DNA"/>
</dbReference>
<evidence type="ECO:0000256" key="1">
    <source>
        <dbReference type="ARBA" id="ARBA00009521"/>
    </source>
</evidence>
<dbReference type="RefSeq" id="WP_238248081.1">
    <property type="nucleotide sequence ID" value="NZ_BPQX01000015.1"/>
</dbReference>
<evidence type="ECO:0000256" key="3">
    <source>
        <dbReference type="ARBA" id="ARBA00022452"/>
    </source>
</evidence>
<evidence type="ECO:0000256" key="7">
    <source>
        <dbReference type="ARBA" id="ARBA00023114"/>
    </source>
</evidence>
<sequence>MKLLKSSLLGSAAALAAVGAAHAADLPVKKAVPIEFVRVCSAYGAGFFYIPGTDTCLRLSGRARFEYGYQAPLGRGQGNGDYSGTRGLARINLDARTQTGYGTLRAFIRIEAASRTGIPTVHSGTQIRIGNAFPGTGIDQFGRVEQYFNTDKAFVQFAGLTAGRASSFFDFYAHDFEFVAGTSGSDVYSTNLLAYTATVGNGLSATISMEDPSFRRSPIYSPTSALAATVGSTSTAIFGQSNSLIPVVLGVNAAGVPTGFGFTDGIQRNRMPDFVGALRYDQPWGSAQISAAVHELNTGNVISQGGFLGVNSAGAALTAVNAVAPRTQSEYGWAVQGGLKVNAPFIAPGDAFYLQGAYAEGAQMYTGNGSYNGSYAINPTSIQGASFNQNFSDATINPFTNQLQLSTSFSVVGSFLHYWAPEWRSAVFASYGENTFGAGARAAQGAYFGFVPGATGANPGSTAISTLGVGTPGTRFYALNGNLRDTYMLYAGANLIWSPVKDLDIGVEGIYAQYGVQNGRVLDTQKFNYSAAYVNAGNPVKTISSTDVFQARFRVQRDF</sequence>
<evidence type="ECO:0000256" key="6">
    <source>
        <dbReference type="ARBA" id="ARBA00023065"/>
    </source>
</evidence>
<evidence type="ECO:0000313" key="11">
    <source>
        <dbReference type="EMBL" id="MDQ0442364.1"/>
    </source>
</evidence>
<gene>
    <name evidence="11" type="ORF">QO016_001858</name>
</gene>
<evidence type="ECO:0000256" key="5">
    <source>
        <dbReference type="ARBA" id="ARBA00022729"/>
    </source>
</evidence>
<reference evidence="11 12" key="1">
    <citation type="submission" date="2023-07" db="EMBL/GenBank/DDBJ databases">
        <title>Genomic Encyclopedia of Type Strains, Phase IV (KMG-IV): sequencing the most valuable type-strain genomes for metagenomic binning, comparative biology and taxonomic classification.</title>
        <authorList>
            <person name="Goeker M."/>
        </authorList>
    </citation>
    <scope>NUCLEOTIDE SEQUENCE [LARGE SCALE GENOMIC DNA]</scope>
    <source>
        <strain evidence="11 12">DSM 19562</strain>
    </source>
</reference>
<feature type="signal peptide" evidence="10">
    <location>
        <begin position="1"/>
        <end position="23"/>
    </location>
</feature>
<comment type="domain">
    <text evidence="10">Consists of 16-stranded beta-barrel sheets, with large surface-exposed loops, that form a transmembrane pore at the center of each barrel. The pore is partially ocluded by a peptide loop that folds into the pore lumen.</text>
</comment>
<evidence type="ECO:0000256" key="8">
    <source>
        <dbReference type="ARBA" id="ARBA00023136"/>
    </source>
</evidence>
<organism evidence="11 12">
    <name type="scientific">Methylobacterium persicinum</name>
    <dbReference type="NCBI Taxonomy" id="374426"/>
    <lineage>
        <taxon>Bacteria</taxon>
        <taxon>Pseudomonadati</taxon>
        <taxon>Pseudomonadota</taxon>
        <taxon>Alphaproteobacteria</taxon>
        <taxon>Hyphomicrobiales</taxon>
        <taxon>Methylobacteriaceae</taxon>
        <taxon>Methylobacterium</taxon>
    </lineage>
</organism>
<evidence type="ECO:0000256" key="4">
    <source>
        <dbReference type="ARBA" id="ARBA00022692"/>
    </source>
</evidence>
<comment type="subcellular location">
    <subcellularLocation>
        <location evidence="10">Cell outer membrane</location>
        <topology evidence="10">Multi-pass membrane protein</topology>
    </subcellularLocation>
</comment>
<dbReference type="InterPro" id="IPR003684">
    <property type="entry name" value="Porin_alphabac"/>
</dbReference>
<evidence type="ECO:0000256" key="2">
    <source>
        <dbReference type="ARBA" id="ARBA00022448"/>
    </source>
</evidence>
<keyword evidence="4 10" id="KW-0812">Transmembrane</keyword>
<comment type="caution">
    <text evidence="11">The sequence shown here is derived from an EMBL/GenBank/DDBJ whole genome shotgun (WGS) entry which is preliminary data.</text>
</comment>
<evidence type="ECO:0000313" key="12">
    <source>
        <dbReference type="Proteomes" id="UP001236369"/>
    </source>
</evidence>
<keyword evidence="9 10" id="KW-0998">Cell outer membrane</keyword>
<name>A0ABU0HLH5_9HYPH</name>
<comment type="similarity">
    <text evidence="1 10">Belongs to the alphaproteobacteria porin family.</text>
</comment>
<keyword evidence="3 10" id="KW-1134">Transmembrane beta strand</keyword>
<dbReference type="Pfam" id="PF02530">
    <property type="entry name" value="Porin_2"/>
    <property type="match status" value="1"/>
</dbReference>
<evidence type="ECO:0000256" key="10">
    <source>
        <dbReference type="RuleBase" id="RU364005"/>
    </source>
</evidence>
<keyword evidence="12" id="KW-1185">Reference proteome</keyword>
<dbReference type="Proteomes" id="UP001236369">
    <property type="component" value="Unassembled WGS sequence"/>
</dbReference>
<comment type="function">
    <text evidence="10">Forms passive diffusion pores that allow small molecular weight hydrophilic materials across the outer membrane.</text>
</comment>
<feature type="chain" id="PRO_5044991469" description="Porin" evidence="10">
    <location>
        <begin position="24"/>
        <end position="559"/>
    </location>
</feature>
<keyword evidence="5 10" id="KW-0732">Signal</keyword>
<keyword evidence="6 10" id="KW-0406">Ion transport</keyword>
<accession>A0ABU0HLH5</accession>
<evidence type="ECO:0000256" key="9">
    <source>
        <dbReference type="ARBA" id="ARBA00023237"/>
    </source>
</evidence>
<keyword evidence="8 10" id="KW-0472">Membrane</keyword>